<accession>A0ACC0CJ41</accession>
<organism evidence="1 2">
    <name type="scientific">Hypoxylon rubiginosum</name>
    <dbReference type="NCBI Taxonomy" id="110542"/>
    <lineage>
        <taxon>Eukaryota</taxon>
        <taxon>Fungi</taxon>
        <taxon>Dikarya</taxon>
        <taxon>Ascomycota</taxon>
        <taxon>Pezizomycotina</taxon>
        <taxon>Sordariomycetes</taxon>
        <taxon>Xylariomycetidae</taxon>
        <taxon>Xylariales</taxon>
        <taxon>Hypoxylaceae</taxon>
        <taxon>Hypoxylon</taxon>
    </lineage>
</organism>
<gene>
    <name evidence="1" type="ORF">F4821DRAFT_265882</name>
</gene>
<protein>
    <submittedName>
        <fullName evidence="1">Uncharacterized protein</fullName>
    </submittedName>
</protein>
<dbReference type="EMBL" id="MU394443">
    <property type="protein sequence ID" value="KAI6080439.1"/>
    <property type="molecule type" value="Genomic_DNA"/>
</dbReference>
<name>A0ACC0CJ41_9PEZI</name>
<reference evidence="1 2" key="1">
    <citation type="journal article" date="2022" name="New Phytol.">
        <title>Ecological generalism drives hyperdiversity of secondary metabolite gene clusters in xylarialean endophytes.</title>
        <authorList>
            <person name="Franco M.E.E."/>
            <person name="Wisecaver J.H."/>
            <person name="Arnold A.E."/>
            <person name="Ju Y.M."/>
            <person name="Slot J.C."/>
            <person name="Ahrendt S."/>
            <person name="Moore L.P."/>
            <person name="Eastman K.E."/>
            <person name="Scott K."/>
            <person name="Konkel Z."/>
            <person name="Mondo S.J."/>
            <person name="Kuo A."/>
            <person name="Hayes R.D."/>
            <person name="Haridas S."/>
            <person name="Andreopoulos B."/>
            <person name="Riley R."/>
            <person name="LaButti K."/>
            <person name="Pangilinan J."/>
            <person name="Lipzen A."/>
            <person name="Amirebrahimi M."/>
            <person name="Yan J."/>
            <person name="Adam C."/>
            <person name="Keymanesh K."/>
            <person name="Ng V."/>
            <person name="Louie K."/>
            <person name="Northen T."/>
            <person name="Drula E."/>
            <person name="Henrissat B."/>
            <person name="Hsieh H.M."/>
            <person name="Youens-Clark K."/>
            <person name="Lutzoni F."/>
            <person name="Miadlikowska J."/>
            <person name="Eastwood D.C."/>
            <person name="Hamelin R.C."/>
            <person name="Grigoriev I.V."/>
            <person name="U'Ren J.M."/>
        </authorList>
    </citation>
    <scope>NUCLEOTIDE SEQUENCE [LARGE SCALE GENOMIC DNA]</scope>
    <source>
        <strain evidence="1 2">ER1909</strain>
    </source>
</reference>
<evidence type="ECO:0000313" key="2">
    <source>
        <dbReference type="Proteomes" id="UP001497680"/>
    </source>
</evidence>
<sequence length="118" mass="13551">MRVLHLSISLSSMILASPIYGAVLTRDTADLNSAVTKRWYGEMDKREAAWIICLNVFRNQRKAREDDWAAYQAARVSCEGQFGHDIGSVLDTNYDLHYHGQLRFPSDDDRDRAFKVLE</sequence>
<evidence type="ECO:0000313" key="1">
    <source>
        <dbReference type="EMBL" id="KAI6080439.1"/>
    </source>
</evidence>
<proteinExistence type="predicted"/>
<comment type="caution">
    <text evidence="1">The sequence shown here is derived from an EMBL/GenBank/DDBJ whole genome shotgun (WGS) entry which is preliminary data.</text>
</comment>
<dbReference type="Proteomes" id="UP001497680">
    <property type="component" value="Unassembled WGS sequence"/>
</dbReference>
<keyword evidence="2" id="KW-1185">Reference proteome</keyword>